<dbReference type="Gene3D" id="1.20.120.1220">
    <property type="match status" value="1"/>
</dbReference>
<dbReference type="Pfam" id="PF01478">
    <property type="entry name" value="Peptidase_A24"/>
    <property type="match status" value="1"/>
</dbReference>
<sequence length="232" mass="23880">MTVGGWPSWVVLLIAAGAVVAGLATSRELATAGYRIPEDEADHDPPRSWWVVPLLVALALWATRSVGDAGAYAALPAYLLFAWLSVCLVWIDLDVHRLPVGLTRPALPAALLLLVPPSIATGEWGRLLTAVLCAVVLFVGYAVLAFLPGGGFGGGDVQLAPLIGLLLGWLSVGHVVVGTMAAFVLGGIGATVLLLTGRAGRSSAMAFGPFMCAGVFVALDWTDAVLAGMLGT</sequence>
<keyword evidence="2" id="KW-1133">Transmembrane helix</keyword>
<accession>A0A2T0UU60</accession>
<dbReference type="PANTHER" id="PTHR30487:SF0">
    <property type="entry name" value="PREPILIN LEADER PEPTIDASE_N-METHYLTRANSFERASE-RELATED"/>
    <property type="match status" value="1"/>
</dbReference>
<dbReference type="PANTHER" id="PTHR30487">
    <property type="entry name" value="TYPE 4 PREPILIN-LIKE PROTEINS LEADER PEPTIDE-PROCESSING ENZYME"/>
    <property type="match status" value="1"/>
</dbReference>
<feature type="domain" description="Prepilin type IV endopeptidase peptidase" evidence="3">
    <location>
        <begin position="79"/>
        <end position="188"/>
    </location>
</feature>
<dbReference type="GO" id="GO:0004190">
    <property type="term" value="F:aspartic-type endopeptidase activity"/>
    <property type="evidence" value="ECO:0007669"/>
    <property type="project" value="InterPro"/>
</dbReference>
<comment type="caution">
    <text evidence="4">The sequence shown here is derived from an EMBL/GenBank/DDBJ whole genome shotgun (WGS) entry which is preliminary data.</text>
</comment>
<dbReference type="GO" id="GO:0008168">
    <property type="term" value="F:methyltransferase activity"/>
    <property type="evidence" value="ECO:0007669"/>
    <property type="project" value="UniProtKB-KW"/>
</dbReference>
<reference evidence="4 5" key="1">
    <citation type="submission" date="2018-03" db="EMBL/GenBank/DDBJ databases">
        <title>Genomic Encyclopedia of Archaeal and Bacterial Type Strains, Phase II (KMG-II): from individual species to whole genera.</title>
        <authorList>
            <person name="Goeker M."/>
        </authorList>
    </citation>
    <scope>NUCLEOTIDE SEQUENCE [LARGE SCALE GENOMIC DNA]</scope>
    <source>
        <strain evidence="4 5">ATCC BAA-1496</strain>
    </source>
</reference>
<dbReference type="RefSeq" id="WP_106296724.1">
    <property type="nucleotide sequence ID" value="NZ_PVTI01000005.1"/>
</dbReference>
<keyword evidence="2" id="KW-0812">Transmembrane</keyword>
<evidence type="ECO:0000313" key="4">
    <source>
        <dbReference type="EMBL" id="PRY61450.1"/>
    </source>
</evidence>
<dbReference type="EMBL" id="PVTI01000005">
    <property type="protein sequence ID" value="PRY61450.1"/>
    <property type="molecule type" value="Genomic_DNA"/>
</dbReference>
<evidence type="ECO:0000313" key="5">
    <source>
        <dbReference type="Proteomes" id="UP000237822"/>
    </source>
</evidence>
<keyword evidence="4" id="KW-0808">Transferase</keyword>
<dbReference type="AlphaFoldDB" id="A0A2T0UU60"/>
<proteinExistence type="inferred from homology"/>
<dbReference type="GO" id="GO:0032259">
    <property type="term" value="P:methylation"/>
    <property type="evidence" value="ECO:0007669"/>
    <property type="project" value="UniProtKB-KW"/>
</dbReference>
<keyword evidence="5" id="KW-1185">Reference proteome</keyword>
<dbReference type="InterPro" id="IPR000045">
    <property type="entry name" value="Prepilin_IV_endopep_pep"/>
</dbReference>
<dbReference type="GO" id="GO:0006465">
    <property type="term" value="P:signal peptide processing"/>
    <property type="evidence" value="ECO:0007669"/>
    <property type="project" value="TreeGrafter"/>
</dbReference>
<feature type="transmembrane region" description="Helical" evidence="2">
    <location>
        <begin position="73"/>
        <end position="91"/>
    </location>
</feature>
<name>A0A2T0UU60_9MICO</name>
<keyword evidence="2" id="KW-0472">Membrane</keyword>
<dbReference type="InterPro" id="IPR050882">
    <property type="entry name" value="Prepilin_peptidase/N-MTase"/>
</dbReference>
<feature type="transmembrane region" description="Helical" evidence="2">
    <location>
        <begin position="167"/>
        <end position="195"/>
    </location>
</feature>
<keyword evidence="4" id="KW-0489">Methyltransferase</keyword>
<comment type="similarity">
    <text evidence="1">Belongs to the peptidase A24 family.</text>
</comment>
<evidence type="ECO:0000259" key="3">
    <source>
        <dbReference type="Pfam" id="PF01478"/>
    </source>
</evidence>
<evidence type="ECO:0000256" key="1">
    <source>
        <dbReference type="ARBA" id="ARBA00005801"/>
    </source>
</evidence>
<dbReference type="GO" id="GO:0005886">
    <property type="term" value="C:plasma membrane"/>
    <property type="evidence" value="ECO:0007669"/>
    <property type="project" value="TreeGrafter"/>
</dbReference>
<dbReference type="OrthoDB" id="2087435at2"/>
<evidence type="ECO:0000256" key="2">
    <source>
        <dbReference type="SAM" id="Phobius"/>
    </source>
</evidence>
<organism evidence="4 5">
    <name type="scientific">Knoellia remsis</name>
    <dbReference type="NCBI Taxonomy" id="407159"/>
    <lineage>
        <taxon>Bacteria</taxon>
        <taxon>Bacillati</taxon>
        <taxon>Actinomycetota</taxon>
        <taxon>Actinomycetes</taxon>
        <taxon>Micrococcales</taxon>
        <taxon>Intrasporangiaceae</taxon>
        <taxon>Knoellia</taxon>
    </lineage>
</organism>
<gene>
    <name evidence="4" type="ORF">BCF74_1055</name>
</gene>
<feature type="transmembrane region" description="Helical" evidence="2">
    <location>
        <begin position="207"/>
        <end position="230"/>
    </location>
</feature>
<protein>
    <submittedName>
        <fullName evidence="4">Leader peptidase (Prepilin peptidase)/N-methyltransferase</fullName>
    </submittedName>
</protein>
<feature type="transmembrane region" description="Helical" evidence="2">
    <location>
        <begin position="127"/>
        <end position="147"/>
    </location>
</feature>
<dbReference type="Proteomes" id="UP000237822">
    <property type="component" value="Unassembled WGS sequence"/>
</dbReference>